<keyword evidence="3" id="KW-1185">Reference proteome</keyword>
<dbReference type="GO" id="GO:0005576">
    <property type="term" value="C:extracellular region"/>
    <property type="evidence" value="ECO:0007669"/>
    <property type="project" value="InterPro"/>
</dbReference>
<dbReference type="InterPro" id="IPR035099">
    <property type="entry name" value="Anthrax_toxin_C-terminal"/>
</dbReference>
<dbReference type="Gene3D" id="3.30.70.1720">
    <property type="match status" value="1"/>
</dbReference>
<dbReference type="SUPFAM" id="SSF81298">
    <property type="entry name" value="Adenylylcyclase toxin (the edema factor)"/>
    <property type="match status" value="2"/>
</dbReference>
<accession>A0A6N7PN31</accession>
<organism evidence="2 3">
    <name type="scientific">Polyangium spumosum</name>
    <dbReference type="NCBI Taxonomy" id="889282"/>
    <lineage>
        <taxon>Bacteria</taxon>
        <taxon>Pseudomonadati</taxon>
        <taxon>Myxococcota</taxon>
        <taxon>Polyangia</taxon>
        <taxon>Polyangiales</taxon>
        <taxon>Polyangiaceae</taxon>
        <taxon>Polyangium</taxon>
    </lineage>
</organism>
<proteinExistence type="predicted"/>
<dbReference type="OrthoDB" id="1550625at2"/>
<dbReference type="RefSeq" id="WP_153820253.1">
    <property type="nucleotide sequence ID" value="NZ_WJIE01000004.1"/>
</dbReference>
<dbReference type="InterPro" id="IPR037017">
    <property type="entry name" value="Anthrax_toxin_edema_cen_sf"/>
</dbReference>
<dbReference type="Proteomes" id="UP000440224">
    <property type="component" value="Unassembled WGS sequence"/>
</dbReference>
<sequence length="381" mass="42826">MRLNLPADRAALDLVGFPHSHGPAFERVAVQERCVIMSRAVGEACTQLIEEGYQTKGYRIHAKSCTWGPMAGFVCLDPRFNKKGLDGAKSNANEHMESFANKNVAHDRQWKANTGPIYISDERIQWLRAHGQLGVPRHAPTLKGIDLVLGTYHFNGIEPIHYALIKNHHHIPPGARKPMWALCLDTTTYTRGGLRQETLGRPHQYSRDFGQRYEHVMGMINPYADNPRSPYSVITGDYDLFTVWPMIRDFDPIHEDNRFAGASSNTGILANEHPQLGNITNRVFLIAQLLNSVIGAMTGLPLRNMCHHSDETGRPYVKDVDLPLIGFLPDRKGKCFTYGIRDIEDMKAFTGAAQQLGYMVLMNTGWEAQLGKVGVVMHRNR</sequence>
<name>A0A6N7PN31_9BACT</name>
<comment type="caution">
    <text evidence="2">The sequence shown here is derived from an EMBL/GenBank/DDBJ whole genome shotgun (WGS) entry which is preliminary data.</text>
</comment>
<dbReference type="GO" id="GO:0008294">
    <property type="term" value="F:calcium- and calmodulin-responsive adenylate cyclase activity"/>
    <property type="evidence" value="ECO:0007669"/>
    <property type="project" value="InterPro"/>
</dbReference>
<evidence type="ECO:0000259" key="1">
    <source>
        <dbReference type="Pfam" id="PF03497"/>
    </source>
</evidence>
<feature type="domain" description="Anthrax toxin edema factor central" evidence="1">
    <location>
        <begin position="12"/>
        <end position="131"/>
    </location>
</feature>
<dbReference type="Gene3D" id="3.90.1760.10">
    <property type="entry name" value="Anthrax toxin, edema factor, central domain"/>
    <property type="match status" value="1"/>
</dbReference>
<gene>
    <name evidence="2" type="ORF">GF068_16080</name>
</gene>
<dbReference type="AlphaFoldDB" id="A0A6N7PN31"/>
<protein>
    <recommendedName>
        <fullName evidence="1">Anthrax toxin edema factor central domain-containing protein</fullName>
    </recommendedName>
</protein>
<evidence type="ECO:0000313" key="3">
    <source>
        <dbReference type="Proteomes" id="UP000440224"/>
    </source>
</evidence>
<dbReference type="EMBL" id="WJIE01000004">
    <property type="protein sequence ID" value="MRG93418.1"/>
    <property type="molecule type" value="Genomic_DNA"/>
</dbReference>
<evidence type="ECO:0000313" key="2">
    <source>
        <dbReference type="EMBL" id="MRG93418.1"/>
    </source>
</evidence>
<dbReference type="Pfam" id="PF03497">
    <property type="entry name" value="Anthrax_toxA"/>
    <property type="match status" value="1"/>
</dbReference>
<dbReference type="InterPro" id="IPR005165">
    <property type="entry name" value="Anthrax_toxin_edema_cen"/>
</dbReference>
<reference evidence="2 3" key="1">
    <citation type="submission" date="2019-10" db="EMBL/GenBank/DDBJ databases">
        <title>A soil myxobacterium in the family Polyangiaceae.</title>
        <authorList>
            <person name="Li Y."/>
            <person name="Wang J."/>
        </authorList>
    </citation>
    <scope>NUCLEOTIDE SEQUENCE [LARGE SCALE GENOMIC DNA]</scope>
    <source>
        <strain evidence="2 3">DSM 14734</strain>
    </source>
</reference>